<protein>
    <recommendedName>
        <fullName evidence="4">Aminotransferase-like plant mobile domain-containing protein</fullName>
    </recommendedName>
</protein>
<proteinExistence type="predicted"/>
<dbReference type="AlphaFoldDB" id="A0AAV7FEA9"/>
<evidence type="ECO:0008006" key="4">
    <source>
        <dbReference type="Google" id="ProtNLM"/>
    </source>
</evidence>
<feature type="region of interest" description="Disordered" evidence="1">
    <location>
        <begin position="154"/>
        <end position="239"/>
    </location>
</feature>
<evidence type="ECO:0000313" key="3">
    <source>
        <dbReference type="Proteomes" id="UP000825729"/>
    </source>
</evidence>
<dbReference type="EMBL" id="JAINDJ010000002">
    <property type="protein sequence ID" value="KAG9458176.1"/>
    <property type="molecule type" value="Genomic_DNA"/>
</dbReference>
<sequence length="468" mass="51676">MPSFREFTATERNVFHFLHVTPGREDEVHLAALLSVWLSRFVFWAIGDEIRPMVFKVASYMATGVRFFALAVLPWPAFTKVWDTPAAGWPSMARWPYLYTWLAVYFFTRGEDLEHCSPLWRLDLPPSGERDPSRDRGPLQLIILGGRPTCRHYFSDEDYDSDRSHPRKRRPKGKRPVGASSASKKRAPLTILADASGSASKKKKARKEVPPASFPPSPPTFLPPIPETEPPTSCPSENPPIETVQILSSPEAPVAPQEEASVVGELAEITPSEGLPVQEVAPSPSVVQEEAVIEAEALPPAVEEEDTTPAVEVPAIEAAVEVIQEEVPTTEGALETIVAPEEAVMEVAPAAEEVSLVQATPPTSSSLTPSQTPSQEFLSYIKGLMVQAWRDRIVPRMLSPGVVSDISLLADAGFAISRLQEMGHDVTRLRVYTQQLQTLQEIEPSAGEKVRPDFRGMRRRVLLETLWP</sequence>
<comment type="caution">
    <text evidence="2">The sequence shown here is derived from an EMBL/GenBank/DDBJ whole genome shotgun (WGS) entry which is preliminary data.</text>
</comment>
<reference evidence="2 3" key="1">
    <citation type="submission" date="2021-07" db="EMBL/GenBank/DDBJ databases">
        <title>The Aristolochia fimbriata genome: insights into angiosperm evolution, floral development and chemical biosynthesis.</title>
        <authorList>
            <person name="Jiao Y."/>
        </authorList>
    </citation>
    <scope>NUCLEOTIDE SEQUENCE [LARGE SCALE GENOMIC DNA]</scope>
    <source>
        <strain evidence="2">IBCAS-2021</strain>
        <tissue evidence="2">Leaf</tissue>
    </source>
</reference>
<gene>
    <name evidence="2" type="ORF">H6P81_002684</name>
</gene>
<evidence type="ECO:0000313" key="2">
    <source>
        <dbReference type="EMBL" id="KAG9458176.1"/>
    </source>
</evidence>
<dbReference type="Proteomes" id="UP000825729">
    <property type="component" value="Unassembled WGS sequence"/>
</dbReference>
<accession>A0AAV7FEA9</accession>
<evidence type="ECO:0000256" key="1">
    <source>
        <dbReference type="SAM" id="MobiDB-lite"/>
    </source>
</evidence>
<organism evidence="2 3">
    <name type="scientific">Aristolochia fimbriata</name>
    <name type="common">White veined hardy Dutchman's pipe vine</name>
    <dbReference type="NCBI Taxonomy" id="158543"/>
    <lineage>
        <taxon>Eukaryota</taxon>
        <taxon>Viridiplantae</taxon>
        <taxon>Streptophyta</taxon>
        <taxon>Embryophyta</taxon>
        <taxon>Tracheophyta</taxon>
        <taxon>Spermatophyta</taxon>
        <taxon>Magnoliopsida</taxon>
        <taxon>Magnoliidae</taxon>
        <taxon>Piperales</taxon>
        <taxon>Aristolochiaceae</taxon>
        <taxon>Aristolochia</taxon>
    </lineage>
</organism>
<name>A0AAV7FEA9_ARIFI</name>
<feature type="compositionally biased region" description="Basic residues" evidence="1">
    <location>
        <begin position="165"/>
        <end position="175"/>
    </location>
</feature>
<keyword evidence="3" id="KW-1185">Reference proteome</keyword>
<feature type="compositionally biased region" description="Pro residues" evidence="1">
    <location>
        <begin position="212"/>
        <end position="233"/>
    </location>
</feature>